<evidence type="ECO:0000313" key="3">
    <source>
        <dbReference type="Proteomes" id="UP000003844"/>
    </source>
</evidence>
<keyword evidence="3" id="KW-1185">Reference proteome</keyword>
<sequence>MLIQQSVTKTSFNKDKSTEKPLRSIAKAISWRIVGTTDTILISWLLTGEIKTAVAIGSIEVISKMVLYFGHERIWNRITLGKEKS</sequence>
<evidence type="ECO:0000313" key="2">
    <source>
        <dbReference type="EMBL" id="EHQ01865.1"/>
    </source>
</evidence>
<name>H2BVY2_GILLR</name>
<accession>H2BVY2</accession>
<gene>
    <name evidence="2" type="ORF">Gilli_1194</name>
</gene>
<feature type="domain" description="DUF2061" evidence="1">
    <location>
        <begin position="25"/>
        <end position="76"/>
    </location>
</feature>
<reference evidence="3" key="1">
    <citation type="journal article" date="2012" name="Stand. Genomic Sci.">
        <title>Genome sequence of the Antarctic rhodopsins-containing flavobacterium Gillisia limnaea type strain (R-8282(T)).</title>
        <authorList>
            <person name="Riedel T."/>
            <person name="Held B."/>
            <person name="Nolan M."/>
            <person name="Lucas S."/>
            <person name="Lapidus A."/>
            <person name="Tice H."/>
            <person name="Del Rio T.G."/>
            <person name="Cheng J.F."/>
            <person name="Han C."/>
            <person name="Tapia R."/>
            <person name="Goodwin L.A."/>
            <person name="Pitluck S."/>
            <person name="Liolios K."/>
            <person name="Mavromatis K."/>
            <person name="Pagani I."/>
            <person name="Ivanova N."/>
            <person name="Mikhailova N."/>
            <person name="Pati A."/>
            <person name="Chen A."/>
            <person name="Palaniappan K."/>
            <person name="Land M."/>
            <person name="Rohde M."/>
            <person name="Tindall B.J."/>
            <person name="Detter J.C."/>
            <person name="Goker M."/>
            <person name="Bristow J."/>
            <person name="Eisen J.A."/>
            <person name="Markowitz V."/>
            <person name="Hugenholtz P."/>
            <person name="Kyrpides N.C."/>
            <person name="Klenk H.P."/>
            <person name="Woyke T."/>
        </authorList>
    </citation>
    <scope>NUCLEOTIDE SEQUENCE [LARGE SCALE GENOMIC DNA]</scope>
    <source>
        <strain evidence="3">DSM 15749 / LMG 21470 / R-8282</strain>
    </source>
</reference>
<dbReference type="STRING" id="865937.Gilli_1194"/>
<dbReference type="OrthoDB" id="197461at2"/>
<dbReference type="HOGENOM" id="CLU_160691_3_2_10"/>
<dbReference type="RefSeq" id="WP_006988182.1">
    <property type="nucleotide sequence ID" value="NZ_JH594606.1"/>
</dbReference>
<proteinExistence type="predicted"/>
<dbReference type="EMBL" id="JH594606">
    <property type="protein sequence ID" value="EHQ01865.1"/>
    <property type="molecule type" value="Genomic_DNA"/>
</dbReference>
<dbReference type="InterPro" id="IPR018638">
    <property type="entry name" value="DUF2061_membrane"/>
</dbReference>
<protein>
    <recommendedName>
        <fullName evidence="1">DUF2061 domain-containing protein</fullName>
    </recommendedName>
</protein>
<dbReference type="eggNOG" id="COG3205">
    <property type="taxonomic scope" value="Bacteria"/>
</dbReference>
<evidence type="ECO:0000259" key="1">
    <source>
        <dbReference type="Pfam" id="PF09834"/>
    </source>
</evidence>
<organism evidence="2 3">
    <name type="scientific">Gillisia limnaea (strain DSM 15749 / LMG 21470 / R-8282)</name>
    <dbReference type="NCBI Taxonomy" id="865937"/>
    <lineage>
        <taxon>Bacteria</taxon>
        <taxon>Pseudomonadati</taxon>
        <taxon>Bacteroidota</taxon>
        <taxon>Flavobacteriia</taxon>
        <taxon>Flavobacteriales</taxon>
        <taxon>Flavobacteriaceae</taxon>
        <taxon>Gillisia</taxon>
    </lineage>
</organism>
<dbReference type="Pfam" id="PF09834">
    <property type="entry name" value="DUF2061"/>
    <property type="match status" value="1"/>
</dbReference>
<dbReference type="Proteomes" id="UP000003844">
    <property type="component" value="Unassembled WGS sequence"/>
</dbReference>
<dbReference type="AlphaFoldDB" id="H2BVY2"/>